<proteinExistence type="predicted"/>
<evidence type="ECO:0008006" key="5">
    <source>
        <dbReference type="Google" id="ProtNLM"/>
    </source>
</evidence>
<feature type="region of interest" description="Disordered" evidence="1">
    <location>
        <begin position="1"/>
        <end position="74"/>
    </location>
</feature>
<dbReference type="Proteomes" id="UP000322245">
    <property type="component" value="Unassembled WGS sequence"/>
</dbReference>
<keyword evidence="4" id="KW-1185">Reference proteome</keyword>
<feature type="transmembrane region" description="Helical" evidence="2">
    <location>
        <begin position="238"/>
        <end position="259"/>
    </location>
</feature>
<gene>
    <name evidence="3" type="ORF">B9479_004828</name>
</gene>
<feature type="transmembrane region" description="Helical" evidence="2">
    <location>
        <begin position="116"/>
        <end position="133"/>
    </location>
</feature>
<keyword evidence="2" id="KW-0472">Membrane</keyword>
<feature type="compositionally biased region" description="Basic and acidic residues" evidence="1">
    <location>
        <begin position="38"/>
        <end position="51"/>
    </location>
</feature>
<evidence type="ECO:0000313" key="3">
    <source>
        <dbReference type="EMBL" id="TYJ54504.1"/>
    </source>
</evidence>
<feature type="compositionally biased region" description="Polar residues" evidence="1">
    <location>
        <begin position="1"/>
        <end position="11"/>
    </location>
</feature>
<organism evidence="3 4">
    <name type="scientific">Cryptococcus floricola</name>
    <dbReference type="NCBI Taxonomy" id="2591691"/>
    <lineage>
        <taxon>Eukaryota</taxon>
        <taxon>Fungi</taxon>
        <taxon>Dikarya</taxon>
        <taxon>Basidiomycota</taxon>
        <taxon>Agaricomycotina</taxon>
        <taxon>Tremellomycetes</taxon>
        <taxon>Tremellales</taxon>
        <taxon>Cryptococcaceae</taxon>
        <taxon>Cryptococcus</taxon>
    </lineage>
</organism>
<sequence>MGTSATPTTGQRLDKETEDVVNAGERADGAFVQEDGDTPDHTSDHKNHETADSPSLSPGKASPAAPSEPDDKYTHWTSIQTSHAKSLHTRPSHISIILTSYCLIAQSASLYLGGGWLWWMAAPLAVVGLVTIGQRAEANEECVDLVRRCEERMRFWAEQEKQEAVDTEFLSFLNDSKSPPSFQPIPSSILLFPYEKGAIPGSCMSLFIFSLVYLFAFYSGFNGVLFHVGGFGTFLSTFRLRILFGALTMMGPLIWYLIYYNRASASTRLDIEGARYRWAWHKEHMGVGGVKALEEILPGEQVDYLRRFFVGESVRGE</sequence>
<keyword evidence="2" id="KW-1133">Transmembrane helix</keyword>
<protein>
    <recommendedName>
        <fullName evidence="5">Transmembrane protein</fullName>
    </recommendedName>
</protein>
<evidence type="ECO:0000256" key="1">
    <source>
        <dbReference type="SAM" id="MobiDB-lite"/>
    </source>
</evidence>
<evidence type="ECO:0000313" key="4">
    <source>
        <dbReference type="Proteomes" id="UP000322245"/>
    </source>
</evidence>
<feature type="transmembrane region" description="Helical" evidence="2">
    <location>
        <begin position="198"/>
        <end position="218"/>
    </location>
</feature>
<dbReference type="AlphaFoldDB" id="A0A5D3AV84"/>
<reference evidence="3 4" key="1">
    <citation type="submission" date="2017-05" db="EMBL/GenBank/DDBJ databases">
        <title>The Genome Sequence of Tsuchiyaea wingfieldii DSM 27421.</title>
        <authorList>
            <person name="Cuomo C."/>
            <person name="Passer A."/>
            <person name="Billmyre B."/>
            <person name="Heitman J."/>
        </authorList>
    </citation>
    <scope>NUCLEOTIDE SEQUENCE [LARGE SCALE GENOMIC DNA]</scope>
    <source>
        <strain evidence="3 4">DSM 27421</strain>
    </source>
</reference>
<comment type="caution">
    <text evidence="3">The sequence shown here is derived from an EMBL/GenBank/DDBJ whole genome shotgun (WGS) entry which is preliminary data.</text>
</comment>
<dbReference type="EMBL" id="NIDF01000059">
    <property type="protein sequence ID" value="TYJ54504.1"/>
    <property type="molecule type" value="Genomic_DNA"/>
</dbReference>
<keyword evidence="2" id="KW-0812">Transmembrane</keyword>
<accession>A0A5D3AV84</accession>
<name>A0A5D3AV84_9TREE</name>
<evidence type="ECO:0000256" key="2">
    <source>
        <dbReference type="SAM" id="Phobius"/>
    </source>
</evidence>